<accession>A0A026WXS1</accession>
<evidence type="ECO:0000313" key="1">
    <source>
        <dbReference type="EMBL" id="EZA59944.1"/>
    </source>
</evidence>
<gene>
    <name evidence="1" type="ORF">X777_16147</name>
</gene>
<organism evidence="1 2">
    <name type="scientific">Ooceraea biroi</name>
    <name type="common">Clonal raider ant</name>
    <name type="synonym">Cerapachys biroi</name>
    <dbReference type="NCBI Taxonomy" id="2015173"/>
    <lineage>
        <taxon>Eukaryota</taxon>
        <taxon>Metazoa</taxon>
        <taxon>Ecdysozoa</taxon>
        <taxon>Arthropoda</taxon>
        <taxon>Hexapoda</taxon>
        <taxon>Insecta</taxon>
        <taxon>Pterygota</taxon>
        <taxon>Neoptera</taxon>
        <taxon>Endopterygota</taxon>
        <taxon>Hymenoptera</taxon>
        <taxon>Apocrita</taxon>
        <taxon>Aculeata</taxon>
        <taxon>Formicoidea</taxon>
        <taxon>Formicidae</taxon>
        <taxon>Dorylinae</taxon>
        <taxon>Ooceraea</taxon>
    </lineage>
</organism>
<evidence type="ECO:0000313" key="2">
    <source>
        <dbReference type="Proteomes" id="UP000053097"/>
    </source>
</evidence>
<name>A0A026WXS1_OOCBI</name>
<keyword evidence="2" id="KW-1185">Reference proteome</keyword>
<proteinExistence type="predicted"/>
<sequence>MQRANAGCNAVSRLTIFAKTIVPKSRSSVPEQVTAKTLANTRSTRVFIVRNFTRRFLLERAAPHVLILREIGQCRQDDH</sequence>
<reference evidence="1 2" key="1">
    <citation type="journal article" date="2014" name="Curr. Biol.">
        <title>The genome of the clonal raider ant Cerapachys biroi.</title>
        <authorList>
            <person name="Oxley P.R."/>
            <person name="Ji L."/>
            <person name="Fetter-Pruneda I."/>
            <person name="McKenzie S.K."/>
            <person name="Li C."/>
            <person name="Hu H."/>
            <person name="Zhang G."/>
            <person name="Kronauer D.J."/>
        </authorList>
    </citation>
    <scope>NUCLEOTIDE SEQUENCE [LARGE SCALE GENOMIC DNA]</scope>
</reference>
<dbReference type="EMBL" id="KK107087">
    <property type="protein sequence ID" value="EZA59944.1"/>
    <property type="molecule type" value="Genomic_DNA"/>
</dbReference>
<dbReference type="AlphaFoldDB" id="A0A026WXS1"/>
<dbReference type="Proteomes" id="UP000053097">
    <property type="component" value="Unassembled WGS sequence"/>
</dbReference>
<protein>
    <submittedName>
        <fullName evidence="1">Uncharacterized protein</fullName>
    </submittedName>
</protein>